<dbReference type="RefSeq" id="WP_114303832.1">
    <property type="nucleotide sequence ID" value="NZ_QPIE01000005.1"/>
</dbReference>
<dbReference type="Proteomes" id="UP000252172">
    <property type="component" value="Unassembled WGS sequence"/>
</dbReference>
<dbReference type="EMBL" id="QPIE01000005">
    <property type="protein sequence ID" value="RCU42620.1"/>
    <property type="molecule type" value="Genomic_DNA"/>
</dbReference>
<evidence type="ECO:0000259" key="2">
    <source>
        <dbReference type="Pfam" id="PF18962"/>
    </source>
</evidence>
<evidence type="ECO:0000313" key="3">
    <source>
        <dbReference type="EMBL" id="RCU42620.1"/>
    </source>
</evidence>
<evidence type="ECO:0000313" key="4">
    <source>
        <dbReference type="Proteomes" id="UP000252172"/>
    </source>
</evidence>
<keyword evidence="4" id="KW-1185">Reference proteome</keyword>
<protein>
    <submittedName>
        <fullName evidence="3">T9SS C-terminal target domain-containing protein</fullName>
    </submittedName>
</protein>
<name>A0A368MXH3_9FLAO</name>
<dbReference type="OrthoDB" id="1429691at2"/>
<sequence>MKTLFLVLFWGIFIQAQQSDLVNNTWYLEKLTLNNVDYPHPNTIAGANTTAQFSSSTLVTSLCNYLNATISFDNSIITFSNAGTTLGNCPNTPPYDDYNTFESKYFGIFFGTDTTSGFYPTYSYLIENINTILRLTVTNPNGDKAYFWSSNLSTADFSLSDLQIVPNPISDYFIIKTKSSNDKLSLFITDSSGKKIMEESLKNNREYSIDISHFSTGIYFVTIKNDRQFLIKKILKK</sequence>
<gene>
    <name evidence="3" type="ORF">DQ356_07275</name>
</gene>
<dbReference type="InterPro" id="IPR038670">
    <property type="entry name" value="HslJ-like_sf"/>
</dbReference>
<dbReference type="NCBIfam" id="TIGR04183">
    <property type="entry name" value="Por_Secre_tail"/>
    <property type="match status" value="1"/>
</dbReference>
<reference evidence="3 4" key="1">
    <citation type="submission" date="2018-07" db="EMBL/GenBank/DDBJ databases">
        <title>Chryseobacterium lacus sp. nov., isolated from lake water.</title>
        <authorList>
            <person name="Li C.-M."/>
        </authorList>
    </citation>
    <scope>NUCLEOTIDE SEQUENCE [LARGE SCALE GENOMIC DNA]</scope>
    <source>
        <strain evidence="3 4">YLOS41</strain>
    </source>
</reference>
<dbReference type="Pfam" id="PF18962">
    <property type="entry name" value="Por_Secre_tail"/>
    <property type="match status" value="1"/>
</dbReference>
<comment type="caution">
    <text evidence="3">The sequence shown here is derived from an EMBL/GenBank/DDBJ whole genome shotgun (WGS) entry which is preliminary data.</text>
</comment>
<dbReference type="InterPro" id="IPR026444">
    <property type="entry name" value="Secre_tail"/>
</dbReference>
<feature type="domain" description="Secretion system C-terminal sorting" evidence="2">
    <location>
        <begin position="165"/>
        <end position="234"/>
    </location>
</feature>
<proteinExistence type="predicted"/>
<evidence type="ECO:0000256" key="1">
    <source>
        <dbReference type="ARBA" id="ARBA00022729"/>
    </source>
</evidence>
<organism evidence="3 4">
    <name type="scientific">Chryseobacterium lacus</name>
    <dbReference type="NCBI Taxonomy" id="2058346"/>
    <lineage>
        <taxon>Bacteria</taxon>
        <taxon>Pseudomonadati</taxon>
        <taxon>Bacteroidota</taxon>
        <taxon>Flavobacteriia</taxon>
        <taxon>Flavobacteriales</taxon>
        <taxon>Weeksellaceae</taxon>
        <taxon>Chryseobacterium group</taxon>
        <taxon>Chryseobacterium</taxon>
    </lineage>
</organism>
<dbReference type="Gene3D" id="2.40.128.270">
    <property type="match status" value="1"/>
</dbReference>
<keyword evidence="1" id="KW-0732">Signal</keyword>
<dbReference type="AlphaFoldDB" id="A0A368MXH3"/>
<accession>A0A368MXH3</accession>